<accession>A0AAW0DDJ8</accession>
<reference evidence="1 2" key="1">
    <citation type="submission" date="2024-01" db="EMBL/GenBank/DDBJ databases">
        <title>A draft genome for a cacao thread blight-causing isolate of Paramarasmius palmivorus.</title>
        <authorList>
            <person name="Baruah I.K."/>
            <person name="Bukari Y."/>
            <person name="Amoako-Attah I."/>
            <person name="Meinhardt L.W."/>
            <person name="Bailey B.A."/>
            <person name="Cohen S.P."/>
        </authorList>
    </citation>
    <scope>NUCLEOTIDE SEQUENCE [LARGE SCALE GENOMIC DNA]</scope>
    <source>
        <strain evidence="1 2">GH-12</strain>
    </source>
</reference>
<dbReference type="EMBL" id="JAYKXP010000015">
    <property type="protein sequence ID" value="KAK7049836.1"/>
    <property type="molecule type" value="Genomic_DNA"/>
</dbReference>
<dbReference type="AlphaFoldDB" id="A0AAW0DDJ8"/>
<name>A0AAW0DDJ8_9AGAR</name>
<dbReference type="Proteomes" id="UP001383192">
    <property type="component" value="Unassembled WGS sequence"/>
</dbReference>
<proteinExistence type="predicted"/>
<sequence>MYEGEHAQAAWEEDFRQFSRMGRNLDVAQLFAINQSDIPMLIFHRGEPFLWIQSAYLNNTTPELIPLAHFYTESFWMQLYIAHLLVSRFKAPYCSVLILPTFAQKNNGVHECNLWMDASNGILQRGPKGPSVAYSRPWTDDSIVVPSTVDMLKAETTITFFRKFGRGIDNVVLRHAALHRRTRTLGQLSLDLHDEDTVIVGQKFQASNFWRRVPHQQLLRGIAWLRFDTIYSPSLDAIARWSHGSESLWKCTLCVGLSDMKLVERDTIRFRLNDTQEDMISLQFEYDWRLFQEAWLSQSTRVLDASMEDNYFCTNPPLTLGFETIRRCRYRKDAPTIYLFIRLPTTISELNSWKEVQPYFWSLDMNGQTRMMDKVTDRTKWRFPKLHSYFRRDQRVALQSWPNSTYNAIRDWQKAQGFDPSTSDWARSMDFPEMDIIGMEGGEEGFELVEEIIGASEDWEVNMEQPPPSYNAVPTYYDETHHGKWYMTPEVASLGNAANLMGYLPHHSGDTDGSFAICLAGGNCTLVSKRLYESIPTEHRPPLDTTKADLSVSFMTGGSQKVIGSTIVPIVLTDEETGQRFCIKLYALVMENLLMGMFIGEGGINFIEAGSWGRGKIEYDMDFGNGKRAKVVYRMR</sequence>
<evidence type="ECO:0000313" key="1">
    <source>
        <dbReference type="EMBL" id="KAK7049836.1"/>
    </source>
</evidence>
<keyword evidence="2" id="KW-1185">Reference proteome</keyword>
<protein>
    <submittedName>
        <fullName evidence="1">Uncharacterized protein</fullName>
    </submittedName>
</protein>
<evidence type="ECO:0000313" key="2">
    <source>
        <dbReference type="Proteomes" id="UP001383192"/>
    </source>
</evidence>
<comment type="caution">
    <text evidence="1">The sequence shown here is derived from an EMBL/GenBank/DDBJ whole genome shotgun (WGS) entry which is preliminary data.</text>
</comment>
<organism evidence="1 2">
    <name type="scientific">Paramarasmius palmivorus</name>
    <dbReference type="NCBI Taxonomy" id="297713"/>
    <lineage>
        <taxon>Eukaryota</taxon>
        <taxon>Fungi</taxon>
        <taxon>Dikarya</taxon>
        <taxon>Basidiomycota</taxon>
        <taxon>Agaricomycotina</taxon>
        <taxon>Agaricomycetes</taxon>
        <taxon>Agaricomycetidae</taxon>
        <taxon>Agaricales</taxon>
        <taxon>Marasmiineae</taxon>
        <taxon>Marasmiaceae</taxon>
        <taxon>Paramarasmius</taxon>
    </lineage>
</organism>
<gene>
    <name evidence="1" type="ORF">VNI00_005266</name>
</gene>